<dbReference type="Proteomes" id="UP000437736">
    <property type="component" value="Unassembled WGS sequence"/>
</dbReference>
<organism evidence="2 3">
    <name type="scientific">Acidiferrimicrobium australe</name>
    <dbReference type="NCBI Taxonomy" id="2664430"/>
    <lineage>
        <taxon>Bacteria</taxon>
        <taxon>Bacillati</taxon>
        <taxon>Actinomycetota</taxon>
        <taxon>Acidimicrobiia</taxon>
        <taxon>Acidimicrobiales</taxon>
        <taxon>Acidimicrobiaceae</taxon>
        <taxon>Acidiferrimicrobium</taxon>
    </lineage>
</organism>
<feature type="transmembrane region" description="Helical" evidence="1">
    <location>
        <begin position="6"/>
        <end position="25"/>
    </location>
</feature>
<dbReference type="Pfam" id="PF09604">
    <property type="entry name" value="Potass_KdpF"/>
    <property type="match status" value="1"/>
</dbReference>
<name>A0ABW9QQ04_9ACTN</name>
<protein>
    <submittedName>
        <fullName evidence="2">K(+)-transporting ATPase subunit F</fullName>
    </submittedName>
</protein>
<evidence type="ECO:0000313" key="2">
    <source>
        <dbReference type="EMBL" id="MST31702.1"/>
    </source>
</evidence>
<dbReference type="NCBIfam" id="TIGR02115">
    <property type="entry name" value="potass_kdpF"/>
    <property type="match status" value="1"/>
</dbReference>
<keyword evidence="1" id="KW-0812">Transmembrane</keyword>
<keyword evidence="3" id="KW-1185">Reference proteome</keyword>
<sequence>MSAVQLAALIISVLLVIFLVYAMLFPERL</sequence>
<proteinExistence type="predicted"/>
<comment type="caution">
    <text evidence="2">The sequence shown here is derived from an EMBL/GenBank/DDBJ whole genome shotgun (WGS) entry which is preliminary data.</text>
</comment>
<keyword evidence="1" id="KW-1133">Transmembrane helix</keyword>
<dbReference type="InterPro" id="IPR011726">
    <property type="entry name" value="KdpF"/>
</dbReference>
<reference evidence="2 3" key="1">
    <citation type="submission" date="2019-11" db="EMBL/GenBank/DDBJ databases">
        <title>Acidiferrimicrobium australis gen. nov., sp. nov., an acidophilic and obligately heterotrophic, member of the Actinobacteria that catalyses dissimilatory oxido- reduction of iron isolated from metal-rich acidic water in Chile.</title>
        <authorList>
            <person name="Gonzalez D."/>
            <person name="Huber K."/>
            <person name="Hedrich S."/>
            <person name="Rojas-Villalobos C."/>
            <person name="Quatrini R."/>
            <person name="Dinamarca M.A."/>
            <person name="Schwarz A."/>
            <person name="Canales C."/>
            <person name="Nancucheo I."/>
        </authorList>
    </citation>
    <scope>NUCLEOTIDE SEQUENCE [LARGE SCALE GENOMIC DNA]</scope>
    <source>
        <strain evidence="2 3">USS-CCA1</strain>
    </source>
</reference>
<keyword evidence="1" id="KW-0472">Membrane</keyword>
<accession>A0ABW9QQ04</accession>
<evidence type="ECO:0000256" key="1">
    <source>
        <dbReference type="SAM" id="Phobius"/>
    </source>
</evidence>
<evidence type="ECO:0000313" key="3">
    <source>
        <dbReference type="Proteomes" id="UP000437736"/>
    </source>
</evidence>
<dbReference type="EMBL" id="WJHE01000119">
    <property type="protein sequence ID" value="MST31702.1"/>
    <property type="molecule type" value="Genomic_DNA"/>
</dbReference>
<gene>
    <name evidence="2" type="primary">kdpF</name>
    <name evidence="2" type="ORF">GHK86_03030</name>
</gene>